<dbReference type="InterPro" id="IPR003869">
    <property type="entry name" value="Polysac_CapD-like"/>
</dbReference>
<evidence type="ECO:0000313" key="6">
    <source>
        <dbReference type="EMBL" id="SDI46042.1"/>
    </source>
</evidence>
<keyword evidence="3" id="KW-0472">Membrane</keyword>
<dbReference type="PATRIC" id="fig|47500.12.peg.5986"/>
<evidence type="ECO:0000313" key="8">
    <source>
        <dbReference type="Proteomes" id="UP000182836"/>
    </source>
</evidence>
<feature type="domain" description="Polysaccharide biosynthesis protein CapD-like" evidence="4">
    <location>
        <begin position="285"/>
        <end position="567"/>
    </location>
</feature>
<evidence type="ECO:0000313" key="5">
    <source>
        <dbReference type="EMBL" id="KON94550.1"/>
    </source>
</evidence>
<protein>
    <submittedName>
        <fullName evidence="5 6">Polysaccharide biosynthesis protein</fullName>
    </submittedName>
</protein>
<name>A0A0D1XZ82_ANEMI</name>
<feature type="transmembrane region" description="Helical" evidence="3">
    <location>
        <begin position="44"/>
        <end position="63"/>
    </location>
</feature>
<dbReference type="Gene3D" id="3.40.50.720">
    <property type="entry name" value="NAD(P)-binding Rossmann-like Domain"/>
    <property type="match status" value="2"/>
</dbReference>
<feature type="transmembrane region" description="Helical" evidence="3">
    <location>
        <begin position="7"/>
        <end position="28"/>
    </location>
</feature>
<reference evidence="5 7" key="1">
    <citation type="submission" date="2015-07" db="EMBL/GenBank/DDBJ databases">
        <title>Fjat-14205 dsm 2895.</title>
        <authorList>
            <person name="Liu B."/>
            <person name="Wang J."/>
            <person name="Zhu Y."/>
            <person name="Liu G."/>
            <person name="Chen Q."/>
            <person name="Chen Z."/>
            <person name="Lan J."/>
            <person name="Che J."/>
            <person name="Ge C."/>
            <person name="Shi H."/>
            <person name="Pan Z."/>
            <person name="Liu X."/>
        </authorList>
    </citation>
    <scope>NUCLEOTIDE SEQUENCE [LARGE SCALE GENOMIC DNA]</scope>
    <source>
        <strain evidence="5 7">DSM 2895</strain>
    </source>
</reference>
<keyword evidence="3" id="KW-1133">Transmembrane helix</keyword>
<gene>
    <name evidence="5" type="ORF">AF333_02620</name>
    <name evidence="6" type="ORF">SAMN04487909_10494</name>
</gene>
<evidence type="ECO:0000256" key="3">
    <source>
        <dbReference type="SAM" id="Phobius"/>
    </source>
</evidence>
<sequence>MKYSKRIMLLLAVDSFIVLCSVFISYLLRFEARIPEPFWDSMPYAMGGVWLVTCAVFYFSNLYRRVWKYASVGELVLIIRTTTVALGVNLILYAAVRASGMDIGIPLSVFLLSWMTTTIGIAGSRLLWRIVRGSQVKIQPHHKKALIVGAGDAGTLVAKELKHFPDTTLYPVAFIDDDPAKLYMEVGGLPVVGTRRDIPAVVKRLGIDTIVLALPSAAKSDTANVIKICKKTSASIKILPRVSDVIHGNVSISTIRDVNVEDLLGRDPVAVDLKGIAEYVTNKTVLITGAGGSIGSELSRQIAGFQPEKMLLLGHGENSIYAIENELKRKHPNLAYETVIADVQDRQRMVEVFDRYRPAVVFHAAAHKHVPLMERNPAEAIKNNVIGTKNVAQCANLFGVERFVLISTDKAVNPTSVMGTTKRIAEMIVQSLNRRSTTKFVAVRFGNVLGSRGSVIPIFKQQIREGGPVTVTHPEMVRYFMTIPEAVQLVIQAGAIAEGGETFVLDMGEPVKIAKLAHDLIRLSGLEPDRDIKVEYTGMRPGEKLYEELLTAEEGTAGTTHDRIFIGKPAVFSVKEFMAKLEKLERAAFNNYMPVEPEHLKAMLKDLVPTYQLAASDLEEAKNRQKAAEAVVNRLKLEVALGAEK</sequence>
<feature type="coiled-coil region" evidence="2">
    <location>
        <begin position="611"/>
        <end position="638"/>
    </location>
</feature>
<accession>A0A0D1XZ82</accession>
<keyword evidence="2" id="KW-0175">Coiled coil</keyword>
<dbReference type="PANTHER" id="PTHR43318:SF1">
    <property type="entry name" value="POLYSACCHARIDE BIOSYNTHESIS PROTEIN EPSC-RELATED"/>
    <property type="match status" value="1"/>
</dbReference>
<keyword evidence="3" id="KW-0812">Transmembrane</keyword>
<dbReference type="SUPFAM" id="SSF51735">
    <property type="entry name" value="NAD(P)-binding Rossmann-fold domains"/>
    <property type="match status" value="2"/>
</dbReference>
<proteinExistence type="inferred from homology"/>
<evidence type="ECO:0000259" key="4">
    <source>
        <dbReference type="Pfam" id="PF02719"/>
    </source>
</evidence>
<dbReference type="GeneID" id="42304107"/>
<keyword evidence="7" id="KW-1185">Reference proteome</keyword>
<dbReference type="EMBL" id="LGUG01000004">
    <property type="protein sequence ID" value="KON94550.1"/>
    <property type="molecule type" value="Genomic_DNA"/>
</dbReference>
<evidence type="ECO:0000313" key="7">
    <source>
        <dbReference type="Proteomes" id="UP000037269"/>
    </source>
</evidence>
<dbReference type="Pfam" id="PF02719">
    <property type="entry name" value="Polysacc_synt_2"/>
    <property type="match status" value="1"/>
</dbReference>
<reference evidence="6 8" key="2">
    <citation type="submission" date="2016-10" db="EMBL/GenBank/DDBJ databases">
        <authorList>
            <person name="de Groot N.N."/>
        </authorList>
    </citation>
    <scope>NUCLEOTIDE SEQUENCE [LARGE SCALE GENOMIC DNA]</scope>
    <source>
        <strain evidence="6 8">DSM 2895</strain>
    </source>
</reference>
<evidence type="ECO:0000256" key="1">
    <source>
        <dbReference type="ARBA" id="ARBA00007430"/>
    </source>
</evidence>
<dbReference type="Proteomes" id="UP000182836">
    <property type="component" value="Unassembled WGS sequence"/>
</dbReference>
<feature type="transmembrane region" description="Helical" evidence="3">
    <location>
        <begin position="75"/>
        <end position="95"/>
    </location>
</feature>
<dbReference type="PANTHER" id="PTHR43318">
    <property type="entry name" value="UDP-N-ACETYLGLUCOSAMINE 4,6-DEHYDRATASE"/>
    <property type="match status" value="1"/>
</dbReference>
<dbReference type="STRING" id="47500.AF333_02620"/>
<dbReference type="Pfam" id="PF13727">
    <property type="entry name" value="CoA_binding_3"/>
    <property type="match status" value="1"/>
</dbReference>
<dbReference type="RefSeq" id="WP_043067596.1">
    <property type="nucleotide sequence ID" value="NZ_BJOA01000123.1"/>
</dbReference>
<dbReference type="OrthoDB" id="9803111at2"/>
<dbReference type="InterPro" id="IPR051203">
    <property type="entry name" value="Polysaccharide_Synthase-Rel"/>
</dbReference>
<evidence type="ECO:0000256" key="2">
    <source>
        <dbReference type="SAM" id="Coils"/>
    </source>
</evidence>
<organism evidence="5 7">
    <name type="scientific">Aneurinibacillus migulanus</name>
    <name type="common">Bacillus migulanus</name>
    <dbReference type="NCBI Taxonomy" id="47500"/>
    <lineage>
        <taxon>Bacteria</taxon>
        <taxon>Bacillati</taxon>
        <taxon>Bacillota</taxon>
        <taxon>Bacilli</taxon>
        <taxon>Bacillales</taxon>
        <taxon>Paenibacillaceae</taxon>
        <taxon>Aneurinibacillus group</taxon>
        <taxon>Aneurinibacillus</taxon>
    </lineage>
</organism>
<dbReference type="InterPro" id="IPR036291">
    <property type="entry name" value="NAD(P)-bd_dom_sf"/>
</dbReference>
<dbReference type="Proteomes" id="UP000037269">
    <property type="component" value="Unassembled WGS sequence"/>
</dbReference>
<dbReference type="CDD" id="cd05237">
    <property type="entry name" value="UDP_invert_4-6DH_SDR_e"/>
    <property type="match status" value="1"/>
</dbReference>
<comment type="similarity">
    <text evidence="1">Belongs to the polysaccharide synthase family.</text>
</comment>
<dbReference type="EMBL" id="FNED01000004">
    <property type="protein sequence ID" value="SDI46042.1"/>
    <property type="molecule type" value="Genomic_DNA"/>
</dbReference>
<dbReference type="AlphaFoldDB" id="A0A0D1XZ82"/>